<gene>
    <name evidence="2" type="ORF">WG66_2387</name>
</gene>
<evidence type="ECO:0000256" key="1">
    <source>
        <dbReference type="SAM" id="MobiDB-lite"/>
    </source>
</evidence>
<feature type="region of interest" description="Disordered" evidence="1">
    <location>
        <begin position="83"/>
        <end position="105"/>
    </location>
</feature>
<dbReference type="Proteomes" id="UP000054988">
    <property type="component" value="Unassembled WGS sequence"/>
</dbReference>
<protein>
    <submittedName>
        <fullName evidence="2">Uncharacterized protein</fullName>
    </submittedName>
</protein>
<evidence type="ECO:0000313" key="3">
    <source>
        <dbReference type="Proteomes" id="UP000054988"/>
    </source>
</evidence>
<name>A0A0W0G8Z8_MONRR</name>
<feature type="region of interest" description="Disordered" evidence="1">
    <location>
        <begin position="1"/>
        <end position="45"/>
    </location>
</feature>
<dbReference type="EMBL" id="LATX01000794">
    <property type="protein sequence ID" value="KTB45038.1"/>
    <property type="molecule type" value="Genomic_DNA"/>
</dbReference>
<reference evidence="2 3" key="1">
    <citation type="submission" date="2015-12" db="EMBL/GenBank/DDBJ databases">
        <title>Draft genome sequence of Moniliophthora roreri, the causal agent of frosty pod rot of cacao.</title>
        <authorList>
            <person name="Aime M.C."/>
            <person name="Diaz-Valderrama J.R."/>
            <person name="Kijpornyongpan T."/>
            <person name="Phillips-Mora W."/>
        </authorList>
    </citation>
    <scope>NUCLEOTIDE SEQUENCE [LARGE SCALE GENOMIC DNA]</scope>
    <source>
        <strain evidence="2 3">MCA 2952</strain>
    </source>
</reference>
<comment type="caution">
    <text evidence="2">The sequence shown here is derived from an EMBL/GenBank/DDBJ whole genome shotgun (WGS) entry which is preliminary data.</text>
</comment>
<proteinExistence type="predicted"/>
<sequence>MSPPSSERSEDTDVNFEVQYMSPEDSTSSNDNSNYVDLPPTTELQPRMTLLPIQEEMTPPLPTKTFPSYTPQLLMTIRLETEPPTATLPSPMQQSEHSYSPTLALQVPCPPCPEIPSPEPTLSQTLIPLHTISSSKPDSPRSPLP</sequence>
<feature type="compositionally biased region" description="Polar residues" evidence="1">
    <location>
        <begin position="87"/>
        <end position="103"/>
    </location>
</feature>
<feature type="compositionally biased region" description="Polar residues" evidence="1">
    <location>
        <begin position="24"/>
        <end position="35"/>
    </location>
</feature>
<evidence type="ECO:0000313" key="2">
    <source>
        <dbReference type="EMBL" id="KTB45038.1"/>
    </source>
</evidence>
<organism evidence="2 3">
    <name type="scientific">Moniliophthora roreri</name>
    <name type="common">Frosty pod rot fungus</name>
    <name type="synonym">Monilia roreri</name>
    <dbReference type="NCBI Taxonomy" id="221103"/>
    <lineage>
        <taxon>Eukaryota</taxon>
        <taxon>Fungi</taxon>
        <taxon>Dikarya</taxon>
        <taxon>Basidiomycota</taxon>
        <taxon>Agaricomycotina</taxon>
        <taxon>Agaricomycetes</taxon>
        <taxon>Agaricomycetidae</taxon>
        <taxon>Agaricales</taxon>
        <taxon>Marasmiineae</taxon>
        <taxon>Marasmiaceae</taxon>
        <taxon>Moniliophthora</taxon>
    </lineage>
</organism>
<accession>A0A0W0G8Z8</accession>
<dbReference type="AlphaFoldDB" id="A0A0W0G8Z8"/>